<feature type="transmembrane region" description="Helical" evidence="1">
    <location>
        <begin position="1297"/>
        <end position="1320"/>
    </location>
</feature>
<dbReference type="Pfam" id="PF24607">
    <property type="entry name" value="CBM_AftD"/>
    <property type="match status" value="1"/>
</dbReference>
<feature type="transmembrane region" description="Helical" evidence="1">
    <location>
        <begin position="157"/>
        <end position="184"/>
    </location>
</feature>
<reference evidence="4 5" key="1">
    <citation type="submission" date="2022-09" db="EMBL/GenBank/DDBJ databases">
        <title>Complete genome sequence of Janibacter terrae strain COS04-44, PCL-degrading bacteria isolated from oil spilled coast.</title>
        <authorList>
            <person name="Park H."/>
            <person name="Kim J.Y."/>
            <person name="An S.H."/>
            <person name="Lee C.M."/>
            <person name="Weon H.-Y."/>
        </authorList>
    </citation>
    <scope>NUCLEOTIDE SEQUENCE [LARGE SCALE GENOMIC DNA]</scope>
    <source>
        <strain evidence="4 5">COS04-44</strain>
    </source>
</reference>
<organism evidence="4 5">
    <name type="scientific">Janibacter terrae</name>
    <dbReference type="NCBI Taxonomy" id="103817"/>
    <lineage>
        <taxon>Bacteria</taxon>
        <taxon>Bacillati</taxon>
        <taxon>Actinomycetota</taxon>
        <taxon>Actinomycetes</taxon>
        <taxon>Micrococcales</taxon>
        <taxon>Intrasporangiaceae</taxon>
        <taxon>Janibacter</taxon>
    </lineage>
</organism>
<evidence type="ECO:0000259" key="3">
    <source>
        <dbReference type="Pfam" id="PF24607"/>
    </source>
</evidence>
<feature type="transmembrane region" description="Helical" evidence="1">
    <location>
        <begin position="308"/>
        <end position="327"/>
    </location>
</feature>
<feature type="transmembrane region" description="Helical" evidence="1">
    <location>
        <begin position="123"/>
        <end position="145"/>
    </location>
</feature>
<dbReference type="RefSeq" id="WP_338538041.1">
    <property type="nucleotide sequence ID" value="NZ_CP104874.1"/>
</dbReference>
<feature type="transmembrane region" description="Helical" evidence="1">
    <location>
        <begin position="391"/>
        <end position="414"/>
    </location>
</feature>
<feature type="transmembrane region" description="Helical" evidence="1">
    <location>
        <begin position="359"/>
        <end position="379"/>
    </location>
</feature>
<feature type="transmembrane region" description="Helical" evidence="1">
    <location>
        <begin position="1370"/>
        <end position="1389"/>
    </location>
</feature>
<gene>
    <name evidence="4" type="ORF">N5P18_14335</name>
</gene>
<sequence length="1399" mass="148528">MSALLLLLLAVVVFGNSWGVFQTDIKPEVYLAPQEMLPRYLSAWTSSPYLGSPNFNVGLVPVLVVTAALRAVGLDPEMAFKVYHLLLWALAAWGTNRLLRTLVPGAGAWAGLLAGVAYIANPYAVAAGGTLAIALPMALLPWLLIAMTKALREPTSWAWPAAVGLVFFCMSGMNVGVVPVYQLLLVIPLVLHVRSEQGLTWAEVLTALAKSALFVVLVSAYWLVPGAAASDTGSQIVQGSESLDGIARVSSFVEVLRGLGLWSYYGSSDAGPWIPQYAMYLTSAVIVLLTMLWPAAALASLRVVPARLARFSALGTAIVAVIMVGLYPGGNGSSAFSIVLRWLFEHLTPLVAFRTTNKVGAGLALVFALVIGLGLVRLLPRVLRRNGGVPLVATLATGVVVALVAPAVTGNLYVSPLDVPDYWKRAAAAADEGDANGRVLLLPGQTRSSYRWSLERPDDLPNSLMQRDAVIPETIPNTSATGGNFLAALDATLQQGTAGSHEVSPFARYLGADRVLLRHDVNWEDTGGARPGETARALGGDPGLRGLANFGAPGQNMFTYAVPPVSQDEAVLSPLQLYGVRGHRGVVRATPTPGTVVVAGDAWAIPPLAEQGLLDDTPALRYAHDVTDEQLREVLRDGGRMVLTDTNQRRAAITNRLTANQGAVLAADETPALTRALGDAQDQSTLVRDGVRVTATSSGGAFFDLPHGVAEHAIDGDRRTSWLFGDFQRAKGESITLRLPRERQLGRVRIDTTALGGVEIDSLRVDAGESTRTAKVEEDGTAEVQLGGITTDRVKITVAGLRGEGFSLVGLSEIDLGAEGLVAERTVRTPDTLSRLYSGLDARERSEFGQTPLDVSFTRVVNTDAPTDDSEQGLRRDFTLPDDREVRMEARVRATGDLEHLADELSGAADTYRMRSNRTYFDALDVRASKAADGDPRTAWVPGGDLADAWWEVTGPQRDLDRVAITQAPGPDDEGDTMWATRARVLVDGEEVADARIGRGSTTTITLPPRTSGRTLRVAVDEVDDSDGNRPPRFTSIDTGVELEQGEQSRPCIPVATIDGDPVRMRPSDPEAIAGRDGPATTWQGCAAQSITWGEHRLRPVDGIQLDGLTLRDRQGTKPTETVPPPVVEVDRTTLSASMTVSVGAARTPYFLTIGEGHDPRWRATLEDGTDLGPPVVVDGYAAGWYVDDLAAHEVSIGYGPQRRADVALLVSGLSLLVALVLLLTPLVRRRVAAVRTERETEWPEEPLVDPAAAETAAPAEQAAVPEPVVARDPLPFVGLGRVLADRSGRSRVLVEVGIVLGAFVLTGIGGSLGALAAMLLVRRQGPRPGRLIAAGAALVVLSAAAYLVQAGLVEGTLGSVDADTIKASLVPHHLAGAGVVLAVLGTFMRPDPPKESTT</sequence>
<evidence type="ECO:0000259" key="2">
    <source>
        <dbReference type="Pfam" id="PF11847"/>
    </source>
</evidence>
<evidence type="ECO:0000313" key="5">
    <source>
        <dbReference type="Proteomes" id="UP001381003"/>
    </source>
</evidence>
<dbReference type="InterPro" id="IPR056997">
    <property type="entry name" value="CBM_AftD"/>
</dbReference>
<keyword evidence="5" id="KW-1185">Reference proteome</keyword>
<evidence type="ECO:0000313" key="4">
    <source>
        <dbReference type="EMBL" id="WWF04834.1"/>
    </source>
</evidence>
<dbReference type="Proteomes" id="UP001381003">
    <property type="component" value="Chromosome"/>
</dbReference>
<feature type="transmembrane region" description="Helical" evidence="1">
    <location>
        <begin position="277"/>
        <end position="301"/>
    </location>
</feature>
<dbReference type="Gene3D" id="2.60.120.260">
    <property type="entry name" value="Galactose-binding domain-like"/>
    <property type="match status" value="1"/>
</dbReference>
<feature type="transmembrane region" description="Helical" evidence="1">
    <location>
        <begin position="1207"/>
        <end position="1228"/>
    </location>
</feature>
<keyword evidence="1" id="KW-0472">Membrane</keyword>
<accession>A0ABZ2FER3</accession>
<keyword evidence="1" id="KW-0812">Transmembrane</keyword>
<name>A0ABZ2FER3_9MICO</name>
<protein>
    <submittedName>
        <fullName evidence="4">Alpha-(1-&gt;3)-arabinofuranosyltransferase</fullName>
    </submittedName>
</protein>
<feature type="transmembrane region" description="Helical" evidence="1">
    <location>
        <begin position="1332"/>
        <end position="1349"/>
    </location>
</feature>
<feature type="domain" description="Arabinofuranosyltransferase D third carbohydrate binding module" evidence="3">
    <location>
        <begin position="703"/>
        <end position="799"/>
    </location>
</feature>
<feature type="domain" description="Alpha-(1-&gt;3)-arabinofuranosyltransferase N-terminal GT-C" evidence="2">
    <location>
        <begin position="9"/>
        <end position="672"/>
    </location>
</feature>
<evidence type="ECO:0000256" key="1">
    <source>
        <dbReference type="SAM" id="Phobius"/>
    </source>
</evidence>
<dbReference type="Pfam" id="PF11847">
    <property type="entry name" value="GT-C_AftD"/>
    <property type="match status" value="1"/>
</dbReference>
<keyword evidence="1" id="KW-1133">Transmembrane helix</keyword>
<dbReference type="EMBL" id="CP104874">
    <property type="protein sequence ID" value="WWF04834.1"/>
    <property type="molecule type" value="Genomic_DNA"/>
</dbReference>
<feature type="transmembrane region" description="Helical" evidence="1">
    <location>
        <begin position="55"/>
        <end position="73"/>
    </location>
</feature>
<proteinExistence type="predicted"/>
<dbReference type="InterPro" id="IPR021798">
    <property type="entry name" value="AftD_N"/>
</dbReference>